<dbReference type="RefSeq" id="WP_131212359.1">
    <property type="nucleotide sequence ID" value="NZ_SHPM01000026.1"/>
</dbReference>
<sequence>MTNSYINPTQPNTGEPRYSQDAPAWQDVEIVDVPAVEEPEPAEGAPEPIRIIDEPEPGEATAGDAVIEYTRDHLPVNMGVDTNQSDFTREQAEQLVGDIQEQLYETAKSQKRLHDLIAQAYDGRAWIALGYPAGQIGWNRMCQDKFTADAVRLTVQQRTNLILSFQSDGISNRALASALGVTDMTVGRVLKKNKKSPKGAAAKPKPVVGADGKRYSVPELTPAERLELDAKIHDMNLPVEEGGQGMTQQEIAAKLDMAQSTICASIKRETMRRMSEGLEPAAPAPVDETGAIGVLPDDTAIDLGGGRLAADDMNFVEAFRTAAGDANAGLARLVELMSSSRWQPGSEAVDEIVTRAGRDIKGVLANVGPFMRLVDHDLEDMWPVDENDRSRDQDEVNGLFDQILTVASECA</sequence>
<protein>
    <submittedName>
        <fullName evidence="2">Uncharacterized protein</fullName>
    </submittedName>
</protein>
<reference evidence="2 3" key="1">
    <citation type="journal article" date="2018" name="Sci. Rep.">
        <title>Genomic diversity and distribution of Bifidobacterium longum subsp. longum across the human lifespan.</title>
        <authorList>
            <person name="Odamaki T."/>
            <person name="Bottacini F."/>
            <person name="Kato K."/>
            <person name="Mitsuyama E."/>
            <person name="Yoshida K."/>
            <person name="Horigome A."/>
            <person name="Xiao J.Z."/>
            <person name="van Sinderen D."/>
        </authorList>
    </citation>
    <scope>NUCLEOTIDE SEQUENCE [LARGE SCALE GENOMIC DNA]</scope>
    <source>
        <strain evidence="2 3">MCC10002</strain>
    </source>
</reference>
<organism evidence="2 3">
    <name type="scientific">Bifidobacterium longum subsp. longum</name>
    <dbReference type="NCBI Taxonomy" id="1679"/>
    <lineage>
        <taxon>Bacteria</taxon>
        <taxon>Bacillati</taxon>
        <taxon>Actinomycetota</taxon>
        <taxon>Actinomycetes</taxon>
        <taxon>Bifidobacteriales</taxon>
        <taxon>Bifidobacteriaceae</taxon>
        <taxon>Bifidobacterium</taxon>
    </lineage>
</organism>
<evidence type="ECO:0000256" key="1">
    <source>
        <dbReference type="SAM" id="MobiDB-lite"/>
    </source>
</evidence>
<evidence type="ECO:0000313" key="2">
    <source>
        <dbReference type="EMBL" id="TCD73896.1"/>
    </source>
</evidence>
<dbReference type="EMBL" id="SHPM01000026">
    <property type="protein sequence ID" value="TCD73896.1"/>
    <property type="molecule type" value="Genomic_DNA"/>
</dbReference>
<dbReference type="AlphaFoldDB" id="A0A4R0S1L1"/>
<gene>
    <name evidence="2" type="ORF">MCC10002_1136</name>
</gene>
<accession>A0A4R0S1L1</accession>
<feature type="compositionally biased region" description="Polar residues" evidence="1">
    <location>
        <begin position="1"/>
        <end position="13"/>
    </location>
</feature>
<feature type="region of interest" description="Disordered" evidence="1">
    <location>
        <begin position="1"/>
        <end position="57"/>
    </location>
</feature>
<comment type="caution">
    <text evidence="2">The sequence shown here is derived from an EMBL/GenBank/DDBJ whole genome shotgun (WGS) entry which is preliminary data.</text>
</comment>
<name>A0A4R0S1L1_BIFLL</name>
<proteinExistence type="predicted"/>
<evidence type="ECO:0000313" key="3">
    <source>
        <dbReference type="Proteomes" id="UP000293701"/>
    </source>
</evidence>
<dbReference type="Proteomes" id="UP000293701">
    <property type="component" value="Unassembled WGS sequence"/>
</dbReference>